<feature type="compositionally biased region" description="Basic and acidic residues" evidence="5">
    <location>
        <begin position="129"/>
        <end position="140"/>
    </location>
</feature>
<evidence type="ECO:0000313" key="8">
    <source>
        <dbReference type="Proteomes" id="UP001140949"/>
    </source>
</evidence>
<dbReference type="PROSITE" id="PS50846">
    <property type="entry name" value="HMA_2"/>
    <property type="match status" value="1"/>
</dbReference>
<evidence type="ECO:0000256" key="2">
    <source>
        <dbReference type="ARBA" id="ARBA00022723"/>
    </source>
</evidence>
<feature type="compositionally biased region" description="Gly residues" evidence="5">
    <location>
        <begin position="192"/>
        <end position="218"/>
    </location>
</feature>
<dbReference type="EMBL" id="JANAVB010000197">
    <property type="protein sequence ID" value="KAJ6854050.1"/>
    <property type="molecule type" value="Genomic_DNA"/>
</dbReference>
<organism evidence="7 8">
    <name type="scientific">Iris pallida</name>
    <name type="common">Sweet iris</name>
    <dbReference type="NCBI Taxonomy" id="29817"/>
    <lineage>
        <taxon>Eukaryota</taxon>
        <taxon>Viridiplantae</taxon>
        <taxon>Streptophyta</taxon>
        <taxon>Embryophyta</taxon>
        <taxon>Tracheophyta</taxon>
        <taxon>Spermatophyta</taxon>
        <taxon>Magnoliopsida</taxon>
        <taxon>Liliopsida</taxon>
        <taxon>Asparagales</taxon>
        <taxon>Iridaceae</taxon>
        <taxon>Iridoideae</taxon>
        <taxon>Irideae</taxon>
        <taxon>Iris</taxon>
    </lineage>
</organism>
<reference evidence="7" key="2">
    <citation type="submission" date="2023-04" db="EMBL/GenBank/DDBJ databases">
        <authorList>
            <person name="Bruccoleri R.E."/>
            <person name="Oakeley E.J."/>
            <person name="Faust A.-M."/>
            <person name="Dessus-Babus S."/>
            <person name="Altorfer M."/>
            <person name="Burckhardt D."/>
            <person name="Oertli M."/>
            <person name="Naumann U."/>
            <person name="Petersen F."/>
            <person name="Wong J."/>
        </authorList>
    </citation>
    <scope>NUCLEOTIDE SEQUENCE</scope>
    <source>
        <strain evidence="7">GSM-AAB239-AS_SAM_17_03QT</strain>
        <tissue evidence="7">Leaf</tissue>
    </source>
</reference>
<dbReference type="AlphaFoldDB" id="A0AAX6IL44"/>
<accession>A0AAX6IL44</accession>
<reference evidence="7" key="1">
    <citation type="journal article" date="2023" name="GigaByte">
        <title>Genome assembly of the bearded iris, Iris pallida Lam.</title>
        <authorList>
            <person name="Bruccoleri R.E."/>
            <person name="Oakeley E.J."/>
            <person name="Faust A.M.E."/>
            <person name="Altorfer M."/>
            <person name="Dessus-Babus S."/>
            <person name="Burckhardt D."/>
            <person name="Oertli M."/>
            <person name="Naumann U."/>
            <person name="Petersen F."/>
            <person name="Wong J."/>
        </authorList>
    </citation>
    <scope>NUCLEOTIDE SEQUENCE</scope>
    <source>
        <strain evidence="7">GSM-AAB239-AS_SAM_17_03QT</strain>
    </source>
</reference>
<feature type="domain" description="HMA" evidence="6">
    <location>
        <begin position="14"/>
        <end position="77"/>
    </location>
</feature>
<dbReference type="FunFam" id="3.30.70.100:FF:000008">
    <property type="entry name" value="Copper transport protein ATOX1"/>
    <property type="match status" value="1"/>
</dbReference>
<comment type="caution">
    <text evidence="7">The sequence shown here is derived from an EMBL/GenBank/DDBJ whole genome shotgun (WGS) entry which is preliminary data.</text>
</comment>
<feature type="region of interest" description="Disordered" evidence="5">
    <location>
        <begin position="77"/>
        <end position="231"/>
    </location>
</feature>
<keyword evidence="1" id="KW-0488">Methylation</keyword>
<dbReference type="PANTHER" id="PTHR45868:SF80">
    <property type="entry name" value="F15K9.8-RELATED"/>
    <property type="match status" value="1"/>
</dbReference>
<dbReference type="SUPFAM" id="SSF55008">
    <property type="entry name" value="HMA, heavy metal-associated domain"/>
    <property type="match status" value="1"/>
</dbReference>
<evidence type="ECO:0000256" key="4">
    <source>
        <dbReference type="ARBA" id="ARBA00024045"/>
    </source>
</evidence>
<feature type="compositionally biased region" description="Gly residues" evidence="5">
    <location>
        <begin position="95"/>
        <end position="108"/>
    </location>
</feature>
<feature type="compositionally biased region" description="Basic and acidic residues" evidence="5">
    <location>
        <begin position="150"/>
        <end position="167"/>
    </location>
</feature>
<protein>
    <submittedName>
        <fullName evidence="7">Glycine-rich cell wall structural protein 1.0</fullName>
    </submittedName>
</protein>
<sequence>MASTAEETPEPLQYQTWVLRVSIHCEGCKKKVKKVLQAIEGVYKTTIDPQQHKVTVTGNVEAHTLLKKLLKTGKHAELWPDQPKPPANTTTAQLDGGGSGGGSGGGGGGKKKKKNNNNNNNSSNNKPNEPSDKPETKEPEAAAAAAAAKPDSEPSKDPPKADEKDTKTAPPQPEKPAGGGGGGGGKKKGKKGNNGGGGGGGAASGGVNGGGGGGGGGGETKKQAEESQKPAVTAMLPAPRQQAYHLPTYPVPPTYVVSYSAVQPLATGPYYIPSSGTAAATASYEIFSEENANACAVM</sequence>
<evidence type="ECO:0000256" key="5">
    <source>
        <dbReference type="SAM" id="MobiDB-lite"/>
    </source>
</evidence>
<evidence type="ECO:0000259" key="6">
    <source>
        <dbReference type="PROSITE" id="PS50846"/>
    </source>
</evidence>
<dbReference type="InterPro" id="IPR006121">
    <property type="entry name" value="HMA_dom"/>
</dbReference>
<keyword evidence="2" id="KW-0479">Metal-binding</keyword>
<keyword evidence="3" id="KW-0449">Lipoprotein</keyword>
<gene>
    <name evidence="7" type="ORF">M6B38_100790</name>
</gene>
<feature type="compositionally biased region" description="Low complexity" evidence="5">
    <location>
        <begin position="116"/>
        <end position="126"/>
    </location>
</feature>
<evidence type="ECO:0000256" key="3">
    <source>
        <dbReference type="ARBA" id="ARBA00023289"/>
    </source>
</evidence>
<evidence type="ECO:0000256" key="1">
    <source>
        <dbReference type="ARBA" id="ARBA00022481"/>
    </source>
</evidence>
<dbReference type="CDD" id="cd00371">
    <property type="entry name" value="HMA"/>
    <property type="match status" value="1"/>
</dbReference>
<dbReference type="Pfam" id="PF00403">
    <property type="entry name" value="HMA"/>
    <property type="match status" value="1"/>
</dbReference>
<feature type="compositionally biased region" description="Basic and acidic residues" evidence="5">
    <location>
        <begin position="219"/>
        <end position="228"/>
    </location>
</feature>
<dbReference type="InterPro" id="IPR036163">
    <property type="entry name" value="HMA_dom_sf"/>
</dbReference>
<dbReference type="Gene3D" id="3.30.70.100">
    <property type="match status" value="1"/>
</dbReference>
<evidence type="ECO:0000313" key="7">
    <source>
        <dbReference type="EMBL" id="KAJ6854050.1"/>
    </source>
</evidence>
<dbReference type="PANTHER" id="PTHR45868">
    <property type="entry name" value="HEAVY METAL-ASSOCIATED ISOPRENYLATED PLANT PROTEIN 33-RELATED"/>
    <property type="match status" value="1"/>
</dbReference>
<comment type="similarity">
    <text evidence="4">Belongs to the HIPP family.</text>
</comment>
<dbReference type="GO" id="GO:0046872">
    <property type="term" value="F:metal ion binding"/>
    <property type="evidence" value="ECO:0007669"/>
    <property type="project" value="UniProtKB-KW"/>
</dbReference>
<keyword evidence="8" id="KW-1185">Reference proteome</keyword>
<keyword evidence="3" id="KW-0636">Prenylation</keyword>
<dbReference type="Proteomes" id="UP001140949">
    <property type="component" value="Unassembled WGS sequence"/>
</dbReference>
<name>A0AAX6IL44_IRIPA</name>
<proteinExistence type="inferred from homology"/>